<dbReference type="Gramene" id="PHT95959">
    <property type="protein sequence ID" value="PHT95959"/>
    <property type="gene ID" value="T459_03841"/>
</dbReference>
<gene>
    <name evidence="4" type="ORF">T459_03841</name>
</gene>
<reference evidence="4 5" key="2">
    <citation type="journal article" date="2017" name="Genome Biol.">
        <title>New reference genome sequences of hot pepper reveal the massive evolution of plant disease-resistance genes by retroduplication.</title>
        <authorList>
            <person name="Kim S."/>
            <person name="Park J."/>
            <person name="Yeom S.I."/>
            <person name="Kim Y.M."/>
            <person name="Seo E."/>
            <person name="Kim K.T."/>
            <person name="Kim M.S."/>
            <person name="Lee J.M."/>
            <person name="Cheong K."/>
            <person name="Shin H.S."/>
            <person name="Kim S.B."/>
            <person name="Han K."/>
            <person name="Lee J."/>
            <person name="Park M."/>
            <person name="Lee H.A."/>
            <person name="Lee H.Y."/>
            <person name="Lee Y."/>
            <person name="Oh S."/>
            <person name="Lee J.H."/>
            <person name="Choi E."/>
            <person name="Choi E."/>
            <person name="Lee S.E."/>
            <person name="Jeon J."/>
            <person name="Kim H."/>
            <person name="Choi G."/>
            <person name="Song H."/>
            <person name="Lee J."/>
            <person name="Lee S.C."/>
            <person name="Kwon J.K."/>
            <person name="Lee H.Y."/>
            <person name="Koo N."/>
            <person name="Hong Y."/>
            <person name="Kim R.W."/>
            <person name="Kang W.H."/>
            <person name="Huh J.H."/>
            <person name="Kang B.C."/>
            <person name="Yang T.J."/>
            <person name="Lee Y.H."/>
            <person name="Bennetzen J.L."/>
            <person name="Choi D."/>
        </authorList>
    </citation>
    <scope>NUCLEOTIDE SEQUENCE [LARGE SCALE GENOMIC DNA]</scope>
    <source>
        <strain evidence="5">cv. CM334</strain>
    </source>
</reference>
<dbReference type="EMBL" id="AYRZ02000001">
    <property type="protein sequence ID" value="PHT95959.1"/>
    <property type="molecule type" value="Genomic_DNA"/>
</dbReference>
<dbReference type="InterPro" id="IPR011990">
    <property type="entry name" value="TPR-like_helical_dom_sf"/>
</dbReference>
<dbReference type="NCBIfam" id="TIGR00756">
    <property type="entry name" value="PPR"/>
    <property type="match status" value="1"/>
</dbReference>
<evidence type="ECO:0000256" key="1">
    <source>
        <dbReference type="ARBA" id="ARBA00007626"/>
    </source>
</evidence>
<protein>
    <submittedName>
        <fullName evidence="4">Pentatricopeptide repeat-containing protein, mitochondrial</fullName>
    </submittedName>
</protein>
<dbReference type="Pfam" id="PF01535">
    <property type="entry name" value="PPR"/>
    <property type="match status" value="2"/>
</dbReference>
<organism evidence="4 5">
    <name type="scientific">Capsicum annuum</name>
    <name type="common">Capsicum pepper</name>
    <dbReference type="NCBI Taxonomy" id="4072"/>
    <lineage>
        <taxon>Eukaryota</taxon>
        <taxon>Viridiplantae</taxon>
        <taxon>Streptophyta</taxon>
        <taxon>Embryophyta</taxon>
        <taxon>Tracheophyta</taxon>
        <taxon>Spermatophyta</taxon>
        <taxon>Magnoliopsida</taxon>
        <taxon>eudicotyledons</taxon>
        <taxon>Gunneridae</taxon>
        <taxon>Pentapetalae</taxon>
        <taxon>asterids</taxon>
        <taxon>lamiids</taxon>
        <taxon>Solanales</taxon>
        <taxon>Solanaceae</taxon>
        <taxon>Solanoideae</taxon>
        <taxon>Capsiceae</taxon>
        <taxon>Capsicum</taxon>
    </lineage>
</organism>
<name>A0A2G3AP04_CAPAN</name>
<dbReference type="PROSITE" id="PS51375">
    <property type="entry name" value="PPR"/>
    <property type="match status" value="1"/>
</dbReference>
<keyword evidence="5" id="KW-1185">Reference proteome</keyword>
<evidence type="ECO:0000256" key="3">
    <source>
        <dbReference type="PROSITE-ProRule" id="PRU00708"/>
    </source>
</evidence>
<accession>A0A2G3AP04</accession>
<evidence type="ECO:0000256" key="2">
    <source>
        <dbReference type="ARBA" id="ARBA00022737"/>
    </source>
</evidence>
<evidence type="ECO:0000313" key="4">
    <source>
        <dbReference type="EMBL" id="PHT95959.1"/>
    </source>
</evidence>
<dbReference type="OMA" id="EWIDNSE"/>
<comment type="caution">
    <text evidence="4">The sequence shown here is derived from an EMBL/GenBank/DDBJ whole genome shotgun (WGS) entry which is preliminary data.</text>
</comment>
<dbReference type="AlphaFoldDB" id="A0A2G3AP04"/>
<dbReference type="GO" id="GO:0003729">
    <property type="term" value="F:mRNA binding"/>
    <property type="evidence" value="ECO:0007669"/>
    <property type="project" value="UniProtKB-ARBA"/>
</dbReference>
<dbReference type="PANTHER" id="PTHR45717">
    <property type="entry name" value="OS12G0527900 PROTEIN"/>
    <property type="match status" value="1"/>
</dbReference>
<keyword evidence="2" id="KW-0677">Repeat</keyword>
<dbReference type="Gene3D" id="1.25.40.10">
    <property type="entry name" value="Tetratricopeptide repeat domain"/>
    <property type="match status" value="2"/>
</dbReference>
<dbReference type="Pfam" id="PF13812">
    <property type="entry name" value="PPR_3"/>
    <property type="match status" value="1"/>
</dbReference>
<dbReference type="InterPro" id="IPR002885">
    <property type="entry name" value="PPR_rpt"/>
</dbReference>
<sequence>MLPDSLEWQELLISMGSVEYSGGITEVAQVTRCSDDAESYIEKLPKSFRSEVVYRSLLDHCASKGYTKKAEEIFNKMRDLGFPVTSFACSHLLNLYKQTNKKKIADVLLLMEKENIQPTDFTYRIPIDAKGQSNDITGMEQIFETMKADGVEPKMITKNIMAKHYIFAGLVEKAENVLKQMEGEMHLAC</sequence>
<proteinExistence type="inferred from homology"/>
<dbReference type="PANTHER" id="PTHR45717:SF55">
    <property type="entry name" value="PENTATRICOPEPTIDE REPEAT-CONTAINING PROTEIN, MITOCHONDRIAL"/>
    <property type="match status" value="1"/>
</dbReference>
<feature type="repeat" description="PPR" evidence="3">
    <location>
        <begin position="50"/>
        <end position="84"/>
    </location>
</feature>
<evidence type="ECO:0000313" key="5">
    <source>
        <dbReference type="Proteomes" id="UP000222542"/>
    </source>
</evidence>
<reference evidence="4 5" key="1">
    <citation type="journal article" date="2014" name="Nat. Genet.">
        <title>Genome sequence of the hot pepper provides insights into the evolution of pungency in Capsicum species.</title>
        <authorList>
            <person name="Kim S."/>
            <person name="Park M."/>
            <person name="Yeom S.I."/>
            <person name="Kim Y.M."/>
            <person name="Lee J.M."/>
            <person name="Lee H.A."/>
            <person name="Seo E."/>
            <person name="Choi J."/>
            <person name="Cheong K."/>
            <person name="Kim K.T."/>
            <person name="Jung K."/>
            <person name="Lee G.W."/>
            <person name="Oh S.K."/>
            <person name="Bae C."/>
            <person name="Kim S.B."/>
            <person name="Lee H.Y."/>
            <person name="Kim S.Y."/>
            <person name="Kim M.S."/>
            <person name="Kang B.C."/>
            <person name="Jo Y.D."/>
            <person name="Yang H.B."/>
            <person name="Jeong H.J."/>
            <person name="Kang W.H."/>
            <person name="Kwon J.K."/>
            <person name="Shin C."/>
            <person name="Lim J.Y."/>
            <person name="Park J.H."/>
            <person name="Huh J.H."/>
            <person name="Kim J.S."/>
            <person name="Kim B.D."/>
            <person name="Cohen O."/>
            <person name="Paran I."/>
            <person name="Suh M.C."/>
            <person name="Lee S.B."/>
            <person name="Kim Y.K."/>
            <person name="Shin Y."/>
            <person name="Noh S.J."/>
            <person name="Park J."/>
            <person name="Seo Y.S."/>
            <person name="Kwon S.Y."/>
            <person name="Kim H.A."/>
            <person name="Park J.M."/>
            <person name="Kim H.J."/>
            <person name="Choi S.B."/>
            <person name="Bosland P.W."/>
            <person name="Reeves G."/>
            <person name="Jo S.H."/>
            <person name="Lee B.W."/>
            <person name="Cho H.T."/>
            <person name="Choi H.S."/>
            <person name="Lee M.S."/>
            <person name="Yu Y."/>
            <person name="Do Choi Y."/>
            <person name="Park B.S."/>
            <person name="van Deynze A."/>
            <person name="Ashrafi H."/>
            <person name="Hill T."/>
            <person name="Kim W.T."/>
            <person name="Pai H.S."/>
            <person name="Ahn H.K."/>
            <person name="Yeam I."/>
            <person name="Giovannoni J.J."/>
            <person name="Rose J.K."/>
            <person name="Sorensen I."/>
            <person name="Lee S.J."/>
            <person name="Kim R.W."/>
            <person name="Choi I.Y."/>
            <person name="Choi B.S."/>
            <person name="Lim J.S."/>
            <person name="Lee Y.H."/>
            <person name="Choi D."/>
        </authorList>
    </citation>
    <scope>NUCLEOTIDE SEQUENCE [LARGE SCALE GENOMIC DNA]</scope>
    <source>
        <strain evidence="5">cv. CM334</strain>
    </source>
</reference>
<dbReference type="Proteomes" id="UP000222542">
    <property type="component" value="Unassembled WGS sequence"/>
</dbReference>
<comment type="similarity">
    <text evidence="1">Belongs to the PPR family. P subfamily.</text>
</comment>